<dbReference type="Proteomes" id="UP001156882">
    <property type="component" value="Unassembled WGS sequence"/>
</dbReference>
<evidence type="ECO:0000313" key="3">
    <source>
        <dbReference type="Proteomes" id="UP001156882"/>
    </source>
</evidence>
<organism evidence="2 3">
    <name type="scientific">Labrys miyagiensis</name>
    <dbReference type="NCBI Taxonomy" id="346912"/>
    <lineage>
        <taxon>Bacteria</taxon>
        <taxon>Pseudomonadati</taxon>
        <taxon>Pseudomonadota</taxon>
        <taxon>Alphaproteobacteria</taxon>
        <taxon>Hyphomicrobiales</taxon>
        <taxon>Xanthobacteraceae</taxon>
        <taxon>Labrys</taxon>
    </lineage>
</organism>
<comment type="similarity">
    <text evidence="1">Belongs to the UPF0311 family.</text>
</comment>
<name>A0ABQ6CKC2_9HYPH</name>
<evidence type="ECO:0000313" key="2">
    <source>
        <dbReference type="EMBL" id="GLS18666.1"/>
    </source>
</evidence>
<dbReference type="PANTHER" id="PTHR37315:SF1">
    <property type="entry name" value="UPF0311 PROTEIN BLR7842"/>
    <property type="match status" value="1"/>
</dbReference>
<keyword evidence="3" id="KW-1185">Reference proteome</keyword>
<accession>A0ABQ6CKC2</accession>
<dbReference type="EMBL" id="BSPC01000015">
    <property type="protein sequence ID" value="GLS18666.1"/>
    <property type="molecule type" value="Genomic_DNA"/>
</dbReference>
<reference evidence="3" key="1">
    <citation type="journal article" date="2019" name="Int. J. Syst. Evol. Microbiol.">
        <title>The Global Catalogue of Microorganisms (GCM) 10K type strain sequencing project: providing services to taxonomists for standard genome sequencing and annotation.</title>
        <authorList>
            <consortium name="The Broad Institute Genomics Platform"/>
            <consortium name="The Broad Institute Genome Sequencing Center for Infectious Disease"/>
            <person name="Wu L."/>
            <person name="Ma J."/>
        </authorList>
    </citation>
    <scope>NUCLEOTIDE SEQUENCE [LARGE SCALE GENOMIC DNA]</scope>
    <source>
        <strain evidence="3">NBRC 101365</strain>
    </source>
</reference>
<gene>
    <name evidence="2" type="ORF">GCM10007874_16830</name>
</gene>
<dbReference type="Gene3D" id="2.40.160.20">
    <property type="match status" value="1"/>
</dbReference>
<protein>
    <recommendedName>
        <fullName evidence="1">UPF0311 protein GCM10007874_16830</fullName>
    </recommendedName>
</protein>
<dbReference type="Pfam" id="PF11578">
    <property type="entry name" value="DUF3237"/>
    <property type="match status" value="1"/>
</dbReference>
<dbReference type="RefSeq" id="WP_284311542.1">
    <property type="nucleotide sequence ID" value="NZ_BSPC01000015.1"/>
</dbReference>
<evidence type="ECO:0000256" key="1">
    <source>
        <dbReference type="HAMAP-Rule" id="MF_00775"/>
    </source>
</evidence>
<sequence length="164" mass="17921">MSTLSLDTLPDVQKGIRTRPLFVMHLDVEPIIRLGLTPDGDRRVGVVTGGRFEGERLSGEVLGGGADWQIVRPDGATTLDVRLMLKTSDGALIGMFYRGLRHGSPAVLAELAKGTRVDPADYYFRINAMFETASPEHAWLNHMLAVGVGDRRADGPVYSLFEVL</sequence>
<proteinExistence type="inferred from homology"/>
<comment type="caution">
    <text evidence="2">The sequence shown here is derived from an EMBL/GenBank/DDBJ whole genome shotgun (WGS) entry which is preliminary data.</text>
</comment>
<dbReference type="PANTHER" id="PTHR37315">
    <property type="entry name" value="UPF0311 PROTEIN BLR7842"/>
    <property type="match status" value="1"/>
</dbReference>
<dbReference type="HAMAP" id="MF_00775">
    <property type="entry name" value="UPF0311"/>
    <property type="match status" value="1"/>
</dbReference>
<dbReference type="InterPro" id="IPR020915">
    <property type="entry name" value="UPF0311"/>
</dbReference>